<sequence length="677" mass="76559">MTEIFQFKPKSTLVATENLEAFIAKCRDELTVFGSDLKWGEPVWPNITVFAKLGVTTRKPKPQEVQDPEFIDFAKAYFRYQQGHRPTGTKNESKALRALEASLLQVNGNANIEGLSISVLDEAAELARQHYSDGSAYQCGREIERLAKFVVEHQLVSSAVHNWVNPIKRADDKNKTGREAKKNREKKLPSDIALNALAEIFANDPIHERDIFTTSVFAMLMSAPSRISEVLALPADCEVFETDREGIERYGWRFFAGKGYEGDIKWIPTVMVGVAKTAVARAKMLSENARQLAKGIEKHPDKFYRHANCPDVADDELLTMEQACMALGLVCESRKQCHNSLYSRGLAPKNGVHTLNSLWQHTMARLPEGFPWFDKERGIRYSDALFALNANQFHGYRGCLPVELHKPTNNFFNHDLAPREALDGKHASIFDRHGYRTENGERVKLTSHQARHLLNTIAQRGGLSNLEIAKWSGRADVKQNRTYNHMTEYELVGMAERLDPTKALFGPVGEVAKHLPVTMQEFNTLEHAAVHVTEYGYCVHDYTMSPCEKFRDCVNCTEQVCIKGDDTEKLDRIKKRLEKSERLFFLADAAVESGEMGADRWYQYHKKTVTRLRELVAILENPDIENGAQIKLRGNDFSQLRRVAEKKSIEAIEKKGKESEEAVMLDDLKTLLGGGLG</sequence>
<name>A0A2D2CLF3_AERCA</name>
<dbReference type="SUPFAM" id="SSF56349">
    <property type="entry name" value="DNA breaking-rejoining enzymes"/>
    <property type="match status" value="1"/>
</dbReference>
<accession>A0A2D2CLF3</accession>
<organism evidence="1">
    <name type="scientific">Aeromonas caviae</name>
    <name type="common">Aeromonas punctata</name>
    <dbReference type="NCBI Taxonomy" id="648"/>
    <lineage>
        <taxon>Bacteria</taxon>
        <taxon>Pseudomonadati</taxon>
        <taxon>Pseudomonadota</taxon>
        <taxon>Gammaproteobacteria</taxon>
        <taxon>Aeromonadales</taxon>
        <taxon>Aeromonadaceae</taxon>
        <taxon>Aeromonas</taxon>
    </lineage>
</organism>
<proteinExistence type="predicted"/>
<dbReference type="GO" id="GO:0003677">
    <property type="term" value="F:DNA binding"/>
    <property type="evidence" value="ECO:0007669"/>
    <property type="project" value="InterPro"/>
</dbReference>
<dbReference type="InterPro" id="IPR011010">
    <property type="entry name" value="DNA_brk_join_enz"/>
</dbReference>
<dbReference type="AlphaFoldDB" id="A0A2D2CLF3"/>
<evidence type="ECO:0000313" key="1">
    <source>
        <dbReference type="EMBL" id="ATQ63367.1"/>
    </source>
</evidence>
<dbReference type="EMBL" id="MG214531">
    <property type="protein sequence ID" value="ATQ63367.1"/>
    <property type="molecule type" value="Genomic_DNA"/>
</dbReference>
<protein>
    <submittedName>
        <fullName evidence="1">Integrase</fullName>
    </submittedName>
</protein>
<reference evidence="1" key="1">
    <citation type="submission" date="2017-10" db="EMBL/GenBank/DDBJ databases">
        <title>Presence of mcr-3.10 in Aeromonas caviae.</title>
        <authorList>
            <person name="Wang X."/>
            <person name="Wang Y."/>
        </authorList>
    </citation>
    <scope>NUCLEOTIDE SEQUENCE</scope>
    <source>
        <strain evidence="1">17AC</strain>
    </source>
</reference>